<dbReference type="Proteomes" id="UP000529637">
    <property type="component" value="Unassembled WGS sequence"/>
</dbReference>
<sequence>MHADDTPVEVAGGGEGKTRSAKLRDGRPAASAPIAIRVGDVYVQGAHLGCASTKVGKQHEMPYRHNLDEYLHAYIDGAKLAGADNGFPVPPRPWDGLERSHSCR</sequence>
<dbReference type="EMBL" id="JABWMJ010000026">
    <property type="protein sequence ID" value="NUZ09054.1"/>
    <property type="molecule type" value="Genomic_DNA"/>
</dbReference>
<name>A0A7Y6NTI1_9BURK</name>
<proteinExistence type="predicted"/>
<dbReference type="RefSeq" id="WP_176071905.1">
    <property type="nucleotide sequence ID" value="NZ_JABWMJ010000026.1"/>
</dbReference>
<gene>
    <name evidence="2" type="ORF">HQN59_25270</name>
</gene>
<comment type="caution">
    <text evidence="2">The sequence shown here is derived from an EMBL/GenBank/DDBJ whole genome shotgun (WGS) entry which is preliminary data.</text>
</comment>
<protein>
    <submittedName>
        <fullName evidence="2">Uncharacterized protein</fullName>
    </submittedName>
</protein>
<evidence type="ECO:0000313" key="3">
    <source>
        <dbReference type="Proteomes" id="UP000529637"/>
    </source>
</evidence>
<feature type="region of interest" description="Disordered" evidence="1">
    <location>
        <begin position="1"/>
        <end position="29"/>
    </location>
</feature>
<reference evidence="2 3" key="1">
    <citation type="submission" date="2020-06" db="EMBL/GenBank/DDBJ databases">
        <title>Schlegella sp. ID0723 isolated from air conditioner.</title>
        <authorList>
            <person name="Kim D.Y."/>
            <person name="Kim D.-U."/>
        </authorList>
    </citation>
    <scope>NUCLEOTIDE SEQUENCE [LARGE SCALE GENOMIC DNA]</scope>
    <source>
        <strain evidence="2 3">ID0723</strain>
    </source>
</reference>
<organism evidence="2 3">
    <name type="scientific">Piscinibacter koreensis</name>
    <dbReference type="NCBI Taxonomy" id="2742824"/>
    <lineage>
        <taxon>Bacteria</taxon>
        <taxon>Pseudomonadati</taxon>
        <taxon>Pseudomonadota</taxon>
        <taxon>Betaproteobacteria</taxon>
        <taxon>Burkholderiales</taxon>
        <taxon>Sphaerotilaceae</taxon>
        <taxon>Piscinibacter</taxon>
    </lineage>
</organism>
<dbReference type="AlphaFoldDB" id="A0A7Y6NTI1"/>
<accession>A0A7Y6NTI1</accession>
<feature type="compositionally biased region" description="Basic and acidic residues" evidence="1">
    <location>
        <begin position="16"/>
        <end position="27"/>
    </location>
</feature>
<evidence type="ECO:0000256" key="1">
    <source>
        <dbReference type="SAM" id="MobiDB-lite"/>
    </source>
</evidence>
<evidence type="ECO:0000313" key="2">
    <source>
        <dbReference type="EMBL" id="NUZ09054.1"/>
    </source>
</evidence>
<keyword evidence="3" id="KW-1185">Reference proteome</keyword>